<dbReference type="InterPro" id="IPR023753">
    <property type="entry name" value="FAD/NAD-binding_dom"/>
</dbReference>
<dbReference type="Proteomes" id="UP000077202">
    <property type="component" value="Unassembled WGS sequence"/>
</dbReference>
<protein>
    <recommendedName>
        <fullName evidence="6">FAD/NAD(P)-binding domain-containing protein</fullName>
    </recommendedName>
</protein>
<reference evidence="7" key="2">
    <citation type="journal article" date="2019" name="Curr. Biol.">
        <title>Chromatin organization in early land plants reveals an ancestral association between H3K27me3, transposons, and constitutive heterochromatin.</title>
        <authorList>
            <person name="Montgomery S.A."/>
            <person name="Tanizawa Y."/>
            <person name="Galik B."/>
            <person name="Wang N."/>
            <person name="Ito T."/>
            <person name="Mochizuki T."/>
            <person name="Akimcheva S."/>
            <person name="Bowman J."/>
            <person name="Cognat V."/>
            <person name="Drouard L."/>
            <person name="Ekker H."/>
            <person name="Houng S."/>
            <person name="Kohchi T."/>
            <person name="Lin S."/>
            <person name="Liu L.D."/>
            <person name="Nakamura Y."/>
            <person name="Valeeva L.R."/>
            <person name="Shakirov E.V."/>
            <person name="Shippen D.E."/>
            <person name="Wei W."/>
            <person name="Yagura M."/>
            <person name="Yamaoka S."/>
            <person name="Yamato K.T."/>
            <person name="Liu C."/>
            <person name="Berger F."/>
        </authorList>
    </citation>
    <scope>NUCLEOTIDE SEQUENCE [LARGE SCALE GENOMIC DNA]</scope>
    <source>
        <strain evidence="7">Tak-1</strain>
    </source>
</reference>
<evidence type="ECO:0000256" key="3">
    <source>
        <dbReference type="ARBA" id="ARBA00022827"/>
    </source>
</evidence>
<reference evidence="10" key="3">
    <citation type="journal article" date="2020" name="Curr. Biol.">
        <title>Chromatin organization in early land plants reveals an ancestral association between H3K27me3, transposons, and constitutive heterochromatin.</title>
        <authorList>
            <person name="Montgomery S.A."/>
            <person name="Tanizawa Y."/>
            <person name="Galik B."/>
            <person name="Wang N."/>
            <person name="Ito T."/>
            <person name="Mochizuki T."/>
            <person name="Akimcheva S."/>
            <person name="Bowman J.L."/>
            <person name="Cognat V."/>
            <person name="Marechal-Drouard L."/>
            <person name="Ekker H."/>
            <person name="Hong S.F."/>
            <person name="Kohchi T."/>
            <person name="Lin S.S."/>
            <person name="Liu L.D."/>
            <person name="Nakamura Y."/>
            <person name="Valeeva L.R."/>
            <person name="Shakirov E.V."/>
            <person name="Shippen D.E."/>
            <person name="Wei W.L."/>
            <person name="Yagura M."/>
            <person name="Yamaoka S."/>
            <person name="Yamato K.T."/>
            <person name="Liu C."/>
            <person name="Berger F."/>
        </authorList>
    </citation>
    <scope>NUCLEOTIDE SEQUENCE [LARGE SCALE GENOMIC DNA]</scope>
    <source>
        <strain evidence="10">Tak-1</strain>
    </source>
</reference>
<comment type="similarity">
    <text evidence="1">Belongs to the FAD-dependent oxidoreductase family.</text>
</comment>
<accession>A0A176VN79</accession>
<evidence type="ECO:0000313" key="7">
    <source>
        <dbReference type="EMBL" id="BBN08777.1"/>
    </source>
</evidence>
<dbReference type="Gene3D" id="3.50.50.100">
    <property type="match status" value="1"/>
</dbReference>
<evidence type="ECO:0000259" key="6">
    <source>
        <dbReference type="Pfam" id="PF07992"/>
    </source>
</evidence>
<dbReference type="SUPFAM" id="SSF51905">
    <property type="entry name" value="FAD/NAD(P)-binding domain"/>
    <property type="match status" value="1"/>
</dbReference>
<dbReference type="PANTHER" id="PTHR43735:SF3">
    <property type="entry name" value="FERROPTOSIS SUPPRESSOR PROTEIN 1"/>
    <property type="match status" value="1"/>
</dbReference>
<reference evidence="8 9" key="1">
    <citation type="submission" date="2016-03" db="EMBL/GenBank/DDBJ databases">
        <title>Mechanisms controlling the formation of the plant cell surface in tip-growing cells are functionally conserved among land plants.</title>
        <authorList>
            <person name="Honkanen S."/>
            <person name="Jones V.A."/>
            <person name="Morieri G."/>
            <person name="Champion C."/>
            <person name="Hetherington A.J."/>
            <person name="Kelly S."/>
            <person name="Saint-Marcoux D."/>
            <person name="Proust H."/>
            <person name="Prescott H."/>
            <person name="Dolan L."/>
        </authorList>
    </citation>
    <scope>NUCLEOTIDE SEQUENCE [LARGE SCALE GENOMIC DNA]</scope>
    <source>
        <strain evidence="9">cv. Tak-1 and cv. Tak-2</strain>
        <tissue evidence="8">Whole gametophyte</tissue>
    </source>
</reference>
<dbReference type="PRINTS" id="PR00469">
    <property type="entry name" value="PNDRDTASEII"/>
</dbReference>
<name>A0A176VN79_MARPO</name>
<dbReference type="Pfam" id="PF07992">
    <property type="entry name" value="Pyr_redox_2"/>
    <property type="match status" value="1"/>
</dbReference>
<dbReference type="PRINTS" id="PR00368">
    <property type="entry name" value="FADPNR"/>
</dbReference>
<evidence type="ECO:0000256" key="4">
    <source>
        <dbReference type="ARBA" id="ARBA00023002"/>
    </source>
</evidence>
<dbReference type="EMBL" id="AP019869">
    <property type="protein sequence ID" value="BBN08777.1"/>
    <property type="molecule type" value="Genomic_DNA"/>
</dbReference>
<comment type="function">
    <text evidence="5">Putative FAD-dependent oxidoreductase.</text>
</comment>
<evidence type="ECO:0000313" key="10">
    <source>
        <dbReference type="Proteomes" id="UP001162541"/>
    </source>
</evidence>
<dbReference type="GO" id="GO:0050660">
    <property type="term" value="F:flavin adenine dinucleotide binding"/>
    <property type="evidence" value="ECO:0007669"/>
    <property type="project" value="TreeGrafter"/>
</dbReference>
<dbReference type="GO" id="GO:0005737">
    <property type="term" value="C:cytoplasm"/>
    <property type="evidence" value="ECO:0007669"/>
    <property type="project" value="TreeGrafter"/>
</dbReference>
<evidence type="ECO:0000313" key="8">
    <source>
        <dbReference type="EMBL" id="OAE21246.1"/>
    </source>
</evidence>
<sequence>MAEMKKKVVVVGGGIAGSAIAKGLEDHADVTLIDPKNYLDIPYARMRAIVEPAMAERSIILHSDYLKKAKILESTVESATDSEVTTASGERLPYDFLVVCTGTVFSSPPEKTTKAERLEEFNGLNRKLQEAESVLIIGGGPVGVELAGEIVTDFPAKKVTIISGADRLIEFLGPKASKKTEKWLTKKGVTVILKDKIDVNDSLAPPTFETKKHVELKADAHFVATGKKVATKWLEASEVLKEHVTVDGRLKMESTGTCQVEGLKNVFAAGDITDFKEIKQGFLAGKHAAVVVENIKKLSASPDAKLAAYKPLATPMGIVSLGRVLAVAQMPFGTILGRLAGLLKSKDLFVGKTRESLGLKAK</sequence>
<dbReference type="AlphaFoldDB" id="A0A176VN79"/>
<keyword evidence="3" id="KW-0274">FAD</keyword>
<dbReference type="PANTHER" id="PTHR43735">
    <property type="entry name" value="APOPTOSIS-INDUCING FACTOR 1"/>
    <property type="match status" value="1"/>
</dbReference>
<dbReference type="FunFam" id="3.50.50.100:FF:000006">
    <property type="entry name" value="apoptosis-inducing factor 2"/>
    <property type="match status" value="1"/>
</dbReference>
<dbReference type="GO" id="GO:0004174">
    <property type="term" value="F:electron-transferring-flavoprotein dehydrogenase activity"/>
    <property type="evidence" value="ECO:0007669"/>
    <property type="project" value="TreeGrafter"/>
</dbReference>
<evidence type="ECO:0000256" key="1">
    <source>
        <dbReference type="ARBA" id="ARBA00006442"/>
    </source>
</evidence>
<keyword evidence="2" id="KW-0285">Flavoprotein</keyword>
<gene>
    <name evidence="8" type="ORF">AXG93_3833s1250</name>
    <name evidence="7" type="ORF">Mp_4g14400</name>
</gene>
<dbReference type="InterPro" id="IPR036188">
    <property type="entry name" value="FAD/NAD-bd_sf"/>
</dbReference>
<evidence type="ECO:0000313" key="9">
    <source>
        <dbReference type="Proteomes" id="UP000077202"/>
    </source>
</evidence>
<evidence type="ECO:0000256" key="5">
    <source>
        <dbReference type="ARBA" id="ARBA00057036"/>
    </source>
</evidence>
<dbReference type="Proteomes" id="UP001162541">
    <property type="component" value="Chromosome 4"/>
</dbReference>
<keyword evidence="9" id="KW-1185">Reference proteome</keyword>
<evidence type="ECO:0000256" key="2">
    <source>
        <dbReference type="ARBA" id="ARBA00022630"/>
    </source>
</evidence>
<feature type="domain" description="FAD/NAD(P)-binding" evidence="6">
    <location>
        <begin position="6"/>
        <end position="276"/>
    </location>
</feature>
<organism evidence="8 9">
    <name type="scientific">Marchantia polymorpha subsp. ruderalis</name>
    <dbReference type="NCBI Taxonomy" id="1480154"/>
    <lineage>
        <taxon>Eukaryota</taxon>
        <taxon>Viridiplantae</taxon>
        <taxon>Streptophyta</taxon>
        <taxon>Embryophyta</taxon>
        <taxon>Marchantiophyta</taxon>
        <taxon>Marchantiopsida</taxon>
        <taxon>Marchantiidae</taxon>
        <taxon>Marchantiales</taxon>
        <taxon>Marchantiaceae</taxon>
        <taxon>Marchantia</taxon>
    </lineage>
</organism>
<dbReference type="EMBL" id="LVLJ01003509">
    <property type="protein sequence ID" value="OAE21246.1"/>
    <property type="molecule type" value="Genomic_DNA"/>
</dbReference>
<proteinExistence type="inferred from homology"/>
<keyword evidence="4" id="KW-0560">Oxidoreductase</keyword>